<name>A0ABS7U4F4_9BACT</name>
<comment type="similarity">
    <text evidence="1 11">Belongs to the DnaX/STICHEL family.</text>
</comment>
<keyword evidence="13" id="KW-1133">Transmembrane helix</keyword>
<evidence type="ECO:0000256" key="13">
    <source>
        <dbReference type="SAM" id="Phobius"/>
    </source>
</evidence>
<protein>
    <recommendedName>
        <fullName evidence="11">DNA polymerase III subunit gamma/tau</fullName>
        <ecNumber evidence="11">2.7.7.7</ecNumber>
    </recommendedName>
</protein>
<gene>
    <name evidence="11 15" type="primary">dnaX</name>
    <name evidence="15" type="ORF">K7C98_39980</name>
</gene>
<feature type="region of interest" description="Disordered" evidence="12">
    <location>
        <begin position="377"/>
        <end position="425"/>
    </location>
</feature>
<feature type="transmembrane region" description="Helical" evidence="13">
    <location>
        <begin position="575"/>
        <end position="597"/>
    </location>
</feature>
<evidence type="ECO:0000256" key="6">
    <source>
        <dbReference type="ARBA" id="ARBA00022741"/>
    </source>
</evidence>
<feature type="compositionally biased region" description="Pro residues" evidence="12">
    <location>
        <begin position="470"/>
        <end position="480"/>
    </location>
</feature>
<evidence type="ECO:0000256" key="7">
    <source>
        <dbReference type="ARBA" id="ARBA00022833"/>
    </source>
</evidence>
<evidence type="ECO:0000256" key="4">
    <source>
        <dbReference type="ARBA" id="ARBA00022705"/>
    </source>
</evidence>
<dbReference type="EC" id="2.7.7.7" evidence="11"/>
<keyword evidence="16" id="KW-1185">Reference proteome</keyword>
<keyword evidence="9 11" id="KW-0239">DNA-directed DNA polymerase</keyword>
<evidence type="ECO:0000256" key="2">
    <source>
        <dbReference type="ARBA" id="ARBA00022679"/>
    </source>
</evidence>
<proteinExistence type="inferred from homology"/>
<feature type="domain" description="AAA+ ATPase" evidence="14">
    <location>
        <begin position="37"/>
        <end position="183"/>
    </location>
</feature>
<dbReference type="SMART" id="SM00382">
    <property type="entry name" value="AAA"/>
    <property type="match status" value="1"/>
</dbReference>
<dbReference type="Pfam" id="PF13177">
    <property type="entry name" value="DNA_pol3_delta2"/>
    <property type="match status" value="1"/>
</dbReference>
<comment type="caution">
    <text evidence="15">The sequence shown here is derived from an EMBL/GenBank/DDBJ whole genome shotgun (WGS) entry which is preliminary data.</text>
</comment>
<evidence type="ECO:0000256" key="11">
    <source>
        <dbReference type="RuleBase" id="RU364063"/>
    </source>
</evidence>
<organism evidence="15 16">
    <name type="scientific">Nannocystis pusilla</name>
    <dbReference type="NCBI Taxonomy" id="889268"/>
    <lineage>
        <taxon>Bacteria</taxon>
        <taxon>Pseudomonadati</taxon>
        <taxon>Myxococcota</taxon>
        <taxon>Polyangia</taxon>
        <taxon>Nannocystales</taxon>
        <taxon>Nannocystaceae</taxon>
        <taxon>Nannocystis</taxon>
    </lineage>
</organism>
<evidence type="ECO:0000256" key="9">
    <source>
        <dbReference type="ARBA" id="ARBA00022932"/>
    </source>
</evidence>
<keyword evidence="13" id="KW-0472">Membrane</keyword>
<feature type="compositionally biased region" description="Gly residues" evidence="12">
    <location>
        <begin position="383"/>
        <end position="397"/>
    </location>
</feature>
<evidence type="ECO:0000256" key="10">
    <source>
        <dbReference type="ARBA" id="ARBA00049244"/>
    </source>
</evidence>
<reference evidence="15" key="1">
    <citation type="submission" date="2021-08" db="EMBL/GenBank/DDBJ databases">
        <authorList>
            <person name="Stevens D.C."/>
        </authorList>
    </citation>
    <scope>NUCLEOTIDE SEQUENCE</scope>
    <source>
        <strain evidence="15">DSM 53165</strain>
    </source>
</reference>
<dbReference type="Gene3D" id="3.40.50.300">
    <property type="entry name" value="P-loop containing nucleotide triphosphate hydrolases"/>
    <property type="match status" value="1"/>
</dbReference>
<keyword evidence="8 11" id="KW-0067">ATP-binding</keyword>
<dbReference type="InterPro" id="IPR022754">
    <property type="entry name" value="DNA_pol_III_gamma-3"/>
</dbReference>
<keyword evidence="4 11" id="KW-0235">DNA replication</keyword>
<dbReference type="InterPro" id="IPR027417">
    <property type="entry name" value="P-loop_NTPase"/>
</dbReference>
<feature type="compositionally biased region" description="Pro residues" evidence="12">
    <location>
        <begin position="447"/>
        <end position="460"/>
    </location>
</feature>
<comment type="catalytic activity">
    <reaction evidence="10 11">
        <text>DNA(n) + a 2'-deoxyribonucleoside 5'-triphosphate = DNA(n+1) + diphosphate</text>
        <dbReference type="Rhea" id="RHEA:22508"/>
        <dbReference type="Rhea" id="RHEA-COMP:17339"/>
        <dbReference type="Rhea" id="RHEA-COMP:17340"/>
        <dbReference type="ChEBI" id="CHEBI:33019"/>
        <dbReference type="ChEBI" id="CHEBI:61560"/>
        <dbReference type="ChEBI" id="CHEBI:173112"/>
        <dbReference type="EC" id="2.7.7.7"/>
    </reaction>
</comment>
<evidence type="ECO:0000256" key="5">
    <source>
        <dbReference type="ARBA" id="ARBA00022723"/>
    </source>
</evidence>
<dbReference type="Pfam" id="PF12169">
    <property type="entry name" value="DNA_pol3_gamma3"/>
    <property type="match status" value="1"/>
</dbReference>
<dbReference type="InterPro" id="IPR012763">
    <property type="entry name" value="DNA_pol_III_sug/sutau_N"/>
</dbReference>
<evidence type="ECO:0000256" key="12">
    <source>
        <dbReference type="SAM" id="MobiDB-lite"/>
    </source>
</evidence>
<dbReference type="Gene3D" id="1.10.8.60">
    <property type="match status" value="1"/>
</dbReference>
<dbReference type="InterPro" id="IPR050238">
    <property type="entry name" value="DNA_Rep/Repair_Clamp_Loader"/>
</dbReference>
<dbReference type="PANTHER" id="PTHR11669">
    <property type="entry name" value="REPLICATION FACTOR C / DNA POLYMERASE III GAMMA-TAU SUBUNIT"/>
    <property type="match status" value="1"/>
</dbReference>
<keyword evidence="2 11" id="KW-0808">Transferase</keyword>
<dbReference type="RefSeq" id="WP_224197195.1">
    <property type="nucleotide sequence ID" value="NZ_JAIRAU010000057.1"/>
</dbReference>
<evidence type="ECO:0000256" key="8">
    <source>
        <dbReference type="ARBA" id="ARBA00022840"/>
    </source>
</evidence>
<evidence type="ECO:0000313" key="15">
    <source>
        <dbReference type="EMBL" id="MBZ5715453.1"/>
    </source>
</evidence>
<evidence type="ECO:0000256" key="1">
    <source>
        <dbReference type="ARBA" id="ARBA00006360"/>
    </source>
</evidence>
<sequence length="690" mass="74581">MAYVVLARKYRPQRFADLVGQEHVTRTLANAIAHDRVHHAYLFCGARGLGKTTAARLLAKCLVCVKGPTIDPCNVCSECVAVTEGRSVDVIEIDGASNNRVEDVRNIREQVRYLPQTARRKIYIIDEVHMLTGSAFNALLKTLEEPPPHVTFIFATTEVHELPATILSRVSRFDFRRLSSAQLVGHLKSILAREGVSVEEAGLYTVARAGDGSVRDSLTLLDKVIAFASDTGKISAEEVRVVLGVPSTLAVAGLVEAVLARDATLTLRRFDEIFTSGQDLLALALELLKHLRDLTVVKLTGSRDVLLDASDQEFEQLGRQAADVDATALSQLFDRFTRVVDALPRTRVPRLVLEMGLLDLVHTEPLMPLGDLIDRLEQISAPGPGGSGGGGGFGGAPSRGSGEASRPQRSTPDFPARPPQRAGGADQFDSFLAQLKPPSAAASVPPQSAPPPQSASPPPRAFEAPRESAPRPPASAPAPAPARRAEPFQAPPPPTPAFQAPPPPTPAFQAPPPPSPAFQAPRPPQAAAPAPAAEACAVCPGTPRESTSSEVIPWATLPPFAAWEEFLRRMRREEMAIFALLAEFGLLGVGEGVVRLVGSNYYRDMLQQHRGQIDEALHLHMGMPFRLELVEGEPTLPDTPSLRQIERQRQEALQAEVLQEAREHPQIQALLAQFEGQLKQVRPLVAPQPK</sequence>
<dbReference type="SUPFAM" id="SSF52540">
    <property type="entry name" value="P-loop containing nucleoside triphosphate hydrolases"/>
    <property type="match status" value="1"/>
</dbReference>
<feature type="region of interest" description="Disordered" evidence="12">
    <location>
        <begin position="438"/>
        <end position="529"/>
    </location>
</feature>
<comment type="function">
    <text evidence="11">DNA polymerase III is a complex, multichain enzyme responsible for most of the replicative synthesis in bacteria. This DNA polymerase also exhibits 3' to 5' exonuclease activity.</text>
</comment>
<dbReference type="InterPro" id="IPR045085">
    <property type="entry name" value="HLD_clamp_pol_III_gamma_tau"/>
</dbReference>
<comment type="subunit">
    <text evidence="11">DNA polymerase III contains a core (composed of alpha, epsilon and theta chains) that associates with a tau subunit. This core dimerizes to form the POLIII' complex. PolIII' associates with the gamma complex (composed of gamma, delta, delta', psi and chi chains) and with the beta chain to form the complete DNA polymerase III complex.</text>
</comment>
<evidence type="ECO:0000313" key="16">
    <source>
        <dbReference type="Proteomes" id="UP001139031"/>
    </source>
</evidence>
<keyword evidence="13" id="KW-0812">Transmembrane</keyword>
<feature type="compositionally biased region" description="Pro residues" evidence="12">
    <location>
        <begin position="489"/>
        <end position="526"/>
    </location>
</feature>
<keyword evidence="7" id="KW-0862">Zinc</keyword>
<evidence type="ECO:0000259" key="14">
    <source>
        <dbReference type="SMART" id="SM00382"/>
    </source>
</evidence>
<dbReference type="GO" id="GO:0003887">
    <property type="term" value="F:DNA-directed DNA polymerase activity"/>
    <property type="evidence" value="ECO:0007669"/>
    <property type="project" value="UniProtKB-EC"/>
</dbReference>
<dbReference type="EMBL" id="JAIRAU010000057">
    <property type="protein sequence ID" value="MBZ5715453.1"/>
    <property type="molecule type" value="Genomic_DNA"/>
</dbReference>
<dbReference type="CDD" id="cd00009">
    <property type="entry name" value="AAA"/>
    <property type="match status" value="1"/>
</dbReference>
<dbReference type="NCBIfam" id="TIGR02397">
    <property type="entry name" value="dnaX_nterm"/>
    <property type="match status" value="1"/>
</dbReference>
<dbReference type="PANTHER" id="PTHR11669:SF0">
    <property type="entry name" value="PROTEIN STICHEL-LIKE 2"/>
    <property type="match status" value="1"/>
</dbReference>
<keyword evidence="5" id="KW-0479">Metal-binding</keyword>
<evidence type="ECO:0000256" key="3">
    <source>
        <dbReference type="ARBA" id="ARBA00022695"/>
    </source>
</evidence>
<accession>A0ABS7U4F4</accession>
<dbReference type="CDD" id="cd18137">
    <property type="entry name" value="HLD_clamp_pol_III_gamma_tau"/>
    <property type="match status" value="1"/>
</dbReference>
<keyword evidence="6 11" id="KW-0547">Nucleotide-binding</keyword>
<dbReference type="Gene3D" id="1.20.272.10">
    <property type="match status" value="1"/>
</dbReference>
<dbReference type="InterPro" id="IPR003593">
    <property type="entry name" value="AAA+_ATPase"/>
</dbReference>
<dbReference type="InterPro" id="IPR008921">
    <property type="entry name" value="DNA_pol3_clamp-load_cplx_C"/>
</dbReference>
<dbReference type="NCBIfam" id="NF004046">
    <property type="entry name" value="PRK05563.1"/>
    <property type="match status" value="1"/>
</dbReference>
<dbReference type="Proteomes" id="UP001139031">
    <property type="component" value="Unassembled WGS sequence"/>
</dbReference>
<dbReference type="Pfam" id="PF22608">
    <property type="entry name" value="DNAX_ATPase_lid"/>
    <property type="match status" value="1"/>
</dbReference>
<keyword evidence="3 11" id="KW-0548">Nucleotidyltransferase</keyword>
<dbReference type="SUPFAM" id="SSF48019">
    <property type="entry name" value="post-AAA+ oligomerization domain-like"/>
    <property type="match status" value="1"/>
</dbReference>